<organism evidence="3 4">
    <name type="scientific">Actinomadura monticuli</name>
    <dbReference type="NCBI Taxonomy" id="3097367"/>
    <lineage>
        <taxon>Bacteria</taxon>
        <taxon>Bacillati</taxon>
        <taxon>Actinomycetota</taxon>
        <taxon>Actinomycetes</taxon>
        <taxon>Streptosporangiales</taxon>
        <taxon>Thermomonosporaceae</taxon>
        <taxon>Actinomadura</taxon>
    </lineage>
</organism>
<dbReference type="PANTHER" id="PTHR33169">
    <property type="entry name" value="PADR-FAMILY TRANSCRIPTIONAL REGULATOR"/>
    <property type="match status" value="1"/>
</dbReference>
<evidence type="ECO:0000313" key="3">
    <source>
        <dbReference type="EMBL" id="MFA1544550.1"/>
    </source>
</evidence>
<dbReference type="InterPro" id="IPR036388">
    <property type="entry name" value="WH-like_DNA-bd_sf"/>
</dbReference>
<evidence type="ECO:0000256" key="1">
    <source>
        <dbReference type="SAM" id="Coils"/>
    </source>
</evidence>
<dbReference type="SUPFAM" id="SSF46785">
    <property type="entry name" value="Winged helix' DNA-binding domain"/>
    <property type="match status" value="1"/>
</dbReference>
<dbReference type="PANTHER" id="PTHR33169:SF14">
    <property type="entry name" value="TRANSCRIPTIONAL REGULATOR RV3488"/>
    <property type="match status" value="1"/>
</dbReference>
<dbReference type="InterPro" id="IPR036390">
    <property type="entry name" value="WH_DNA-bd_sf"/>
</dbReference>
<reference evidence="3 4" key="1">
    <citation type="submission" date="2023-11" db="EMBL/GenBank/DDBJ databases">
        <title>Actinomadura monticuli sp. nov., isolated from volcanic ash.</title>
        <authorList>
            <person name="Lee S.D."/>
            <person name="Yang H."/>
            <person name="Kim I.S."/>
        </authorList>
    </citation>
    <scope>NUCLEOTIDE SEQUENCE [LARGE SCALE GENOMIC DNA]</scope>
    <source>
        <strain evidence="3 4">DLS-62</strain>
    </source>
</reference>
<name>A0ABV4QN08_9ACTN</name>
<feature type="domain" description="Transcription regulator PadR N-terminal" evidence="2">
    <location>
        <begin position="15"/>
        <end position="90"/>
    </location>
</feature>
<dbReference type="InterPro" id="IPR052509">
    <property type="entry name" value="Metal_resp_DNA-bind_regulator"/>
</dbReference>
<feature type="coiled-coil region" evidence="1">
    <location>
        <begin position="123"/>
        <end position="150"/>
    </location>
</feature>
<evidence type="ECO:0000313" key="4">
    <source>
        <dbReference type="Proteomes" id="UP001569963"/>
    </source>
</evidence>
<gene>
    <name evidence="3" type="ORF">SM611_36985</name>
</gene>
<proteinExistence type="predicted"/>
<dbReference type="Pfam" id="PF03551">
    <property type="entry name" value="PadR"/>
    <property type="match status" value="1"/>
</dbReference>
<keyword evidence="1" id="KW-0175">Coiled coil</keyword>
<comment type="caution">
    <text evidence="3">The sequence shown here is derived from an EMBL/GenBank/DDBJ whole genome shotgun (WGS) entry which is preliminary data.</text>
</comment>
<accession>A0ABV4QN08</accession>
<dbReference type="Gene3D" id="1.10.10.10">
    <property type="entry name" value="Winged helix-like DNA-binding domain superfamily/Winged helix DNA-binding domain"/>
    <property type="match status" value="1"/>
</dbReference>
<sequence>MAKRRKVSNLLGLAVLSTVVTKPMHPYEMAAVMRARGKDRDMDIKWGSLYTVVRNLEKHGFLAVEGSVREGARPERTIYRITDAGMAELADWVRELIAVPEREVPRFEAGLSVLGALAPDETAELLRRRLDALERRIADDRAALAAAAEVPRVFLVEDEFDLAIRCAEAGWVRGFLAELEDGTLPGLDSWRAYHETGEIPPELAELAERGAPEE</sequence>
<dbReference type="EMBL" id="JAXCEI010000033">
    <property type="protein sequence ID" value="MFA1544550.1"/>
    <property type="molecule type" value="Genomic_DNA"/>
</dbReference>
<evidence type="ECO:0000259" key="2">
    <source>
        <dbReference type="Pfam" id="PF03551"/>
    </source>
</evidence>
<dbReference type="InterPro" id="IPR005149">
    <property type="entry name" value="Tscrpt_reg_PadR_N"/>
</dbReference>
<keyword evidence="4" id="KW-1185">Reference proteome</keyword>
<dbReference type="RefSeq" id="WP_371955089.1">
    <property type="nucleotide sequence ID" value="NZ_JAXCEI010000033.1"/>
</dbReference>
<protein>
    <submittedName>
        <fullName evidence="3">PadR family transcriptional regulator</fullName>
    </submittedName>
</protein>
<dbReference type="Proteomes" id="UP001569963">
    <property type="component" value="Unassembled WGS sequence"/>
</dbReference>